<dbReference type="AlphaFoldDB" id="A0A6P8XSV5"/>
<name>A0A6P8XSV5_DROAB</name>
<feature type="transmembrane region" description="Helical" evidence="7">
    <location>
        <begin position="212"/>
        <end position="240"/>
    </location>
</feature>
<evidence type="ECO:0000259" key="9">
    <source>
        <dbReference type="Pfam" id="PF01529"/>
    </source>
</evidence>
<dbReference type="OrthoDB" id="331948at2759"/>
<sequence>MVAVFVYLCASKVSVVFITVLTVHTVKLYLKIMCAALSGFRRFLHWGPITALSIIKCITLTTLYMNSMWWPPNESFAAFAHQALFLLLSTLATYNYIMATVTGPGLLPKQWQPKDPKDTEFLQFCKECEGYKAPRSHHCRKCNRCVKKMDHHCPWINHCVGWANHAYFTYFLLFSILGSIQGSVVLSCSFYRGIYRYYYLTHGLAHLASVQFTVGSIIMCILGMGLAIGVVIGLSMLLYIQLKTIVSNQTGIEIWIVEKALYRRYRSQTEEPYVYPYDLGWRSNLRQVFNDECQTRGDGIEWPVVEGCNQYSLTCEQLAQKEEKRARTRTYKCIANVSGRWLPIFSQGWRVCVSAPCTDEPRIRLQPGDIIRVTRFRRHWLFGEREVSDTLQKRKSPRRGPIRGWFPRRCVVGLSEMPDSADSSEDSPKGKAAPAAFAAIAGNSNGNGHSHLKQQQRNGHSKKYM</sequence>
<comment type="catalytic activity">
    <reaction evidence="7">
        <text>L-cysteinyl-[protein] + hexadecanoyl-CoA = S-hexadecanoyl-L-cysteinyl-[protein] + CoA</text>
        <dbReference type="Rhea" id="RHEA:36683"/>
        <dbReference type="Rhea" id="RHEA-COMP:10131"/>
        <dbReference type="Rhea" id="RHEA-COMP:11032"/>
        <dbReference type="ChEBI" id="CHEBI:29950"/>
        <dbReference type="ChEBI" id="CHEBI:57287"/>
        <dbReference type="ChEBI" id="CHEBI:57379"/>
        <dbReference type="ChEBI" id="CHEBI:74151"/>
        <dbReference type="EC" id="2.3.1.225"/>
    </reaction>
</comment>
<feature type="transmembrane region" description="Helical" evidence="7">
    <location>
        <begin position="5"/>
        <end position="23"/>
    </location>
</feature>
<dbReference type="InterPro" id="IPR001594">
    <property type="entry name" value="Palmitoyltrfase_DHHC"/>
</dbReference>
<keyword evidence="4 7" id="KW-1133">Transmembrane helix</keyword>
<dbReference type="Proteomes" id="UP000515160">
    <property type="component" value="Chromosome 2R"/>
</dbReference>
<protein>
    <recommendedName>
        <fullName evidence="7">Palmitoyltransferase</fullName>
        <ecNumber evidence="7">2.3.1.225</ecNumber>
    </recommendedName>
</protein>
<evidence type="ECO:0000256" key="5">
    <source>
        <dbReference type="ARBA" id="ARBA00023136"/>
    </source>
</evidence>
<dbReference type="RefSeq" id="XP_034116408.1">
    <property type="nucleotide sequence ID" value="XM_034260517.2"/>
</dbReference>
<dbReference type="GO" id="GO:0016020">
    <property type="term" value="C:membrane"/>
    <property type="evidence" value="ECO:0007669"/>
    <property type="project" value="UniProtKB-SubCell"/>
</dbReference>
<organism evidence="10 11">
    <name type="scientific">Drosophila albomicans</name>
    <name type="common">Fruit fly</name>
    <dbReference type="NCBI Taxonomy" id="7291"/>
    <lineage>
        <taxon>Eukaryota</taxon>
        <taxon>Metazoa</taxon>
        <taxon>Ecdysozoa</taxon>
        <taxon>Arthropoda</taxon>
        <taxon>Hexapoda</taxon>
        <taxon>Insecta</taxon>
        <taxon>Pterygota</taxon>
        <taxon>Neoptera</taxon>
        <taxon>Endopterygota</taxon>
        <taxon>Diptera</taxon>
        <taxon>Brachycera</taxon>
        <taxon>Muscomorpha</taxon>
        <taxon>Ephydroidea</taxon>
        <taxon>Drosophilidae</taxon>
        <taxon>Drosophila</taxon>
    </lineage>
</organism>
<evidence type="ECO:0000256" key="1">
    <source>
        <dbReference type="ARBA" id="ARBA00004141"/>
    </source>
</evidence>
<dbReference type="InterPro" id="IPR039859">
    <property type="entry name" value="PFA4/ZDH16/20/ERF2-like"/>
</dbReference>
<evidence type="ECO:0000313" key="10">
    <source>
        <dbReference type="Proteomes" id="UP000515160"/>
    </source>
</evidence>
<feature type="transmembrane region" description="Helical" evidence="7">
    <location>
        <begin position="43"/>
        <end position="64"/>
    </location>
</feature>
<evidence type="ECO:0000256" key="3">
    <source>
        <dbReference type="ARBA" id="ARBA00022692"/>
    </source>
</evidence>
<keyword evidence="6 7" id="KW-0012">Acyltransferase</keyword>
<keyword evidence="10" id="KW-1185">Reference proteome</keyword>
<evidence type="ECO:0000256" key="2">
    <source>
        <dbReference type="ARBA" id="ARBA00022679"/>
    </source>
</evidence>
<comment type="subcellular location">
    <subcellularLocation>
        <location evidence="1">Membrane</location>
        <topology evidence="1">Multi-pass membrane protein</topology>
    </subcellularLocation>
</comment>
<keyword evidence="3 7" id="KW-0812">Transmembrane</keyword>
<evidence type="ECO:0000256" key="7">
    <source>
        <dbReference type="RuleBase" id="RU079119"/>
    </source>
</evidence>
<feature type="transmembrane region" description="Helical" evidence="7">
    <location>
        <begin position="76"/>
        <end position="97"/>
    </location>
</feature>
<proteinExistence type="inferred from homology"/>
<feature type="compositionally biased region" description="Basic residues" evidence="8">
    <location>
        <begin position="450"/>
        <end position="465"/>
    </location>
</feature>
<accession>A0A6P8XSV5</accession>
<feature type="compositionally biased region" description="Low complexity" evidence="8">
    <location>
        <begin position="432"/>
        <end position="448"/>
    </location>
</feature>
<dbReference type="EC" id="2.3.1.225" evidence="7"/>
<evidence type="ECO:0000256" key="6">
    <source>
        <dbReference type="ARBA" id="ARBA00023315"/>
    </source>
</evidence>
<gene>
    <name evidence="11" type="primary">LOC117576010</name>
</gene>
<dbReference type="GO" id="GO:0019706">
    <property type="term" value="F:protein-cysteine S-palmitoyltransferase activity"/>
    <property type="evidence" value="ECO:0007669"/>
    <property type="project" value="UniProtKB-EC"/>
</dbReference>
<keyword evidence="2 7" id="KW-0808">Transferase</keyword>
<reference evidence="11" key="1">
    <citation type="submission" date="2025-08" db="UniProtKB">
        <authorList>
            <consortium name="RefSeq"/>
        </authorList>
    </citation>
    <scope>IDENTIFICATION</scope>
    <source>
        <strain evidence="11">15112-1751.03</strain>
        <tissue evidence="11">Whole Adult</tissue>
    </source>
</reference>
<evidence type="ECO:0000256" key="8">
    <source>
        <dbReference type="SAM" id="MobiDB-lite"/>
    </source>
</evidence>
<feature type="transmembrane region" description="Helical" evidence="7">
    <location>
        <begin position="167"/>
        <end position="191"/>
    </location>
</feature>
<feature type="region of interest" description="Disordered" evidence="8">
    <location>
        <begin position="417"/>
        <end position="465"/>
    </location>
</feature>
<dbReference type="PROSITE" id="PS50216">
    <property type="entry name" value="DHHC"/>
    <property type="match status" value="1"/>
</dbReference>
<comment type="similarity">
    <text evidence="7">Belongs to the DHHC palmitoyltransferase family.</text>
</comment>
<evidence type="ECO:0000256" key="4">
    <source>
        <dbReference type="ARBA" id="ARBA00022989"/>
    </source>
</evidence>
<evidence type="ECO:0000313" key="11">
    <source>
        <dbReference type="RefSeq" id="XP_034116408.1"/>
    </source>
</evidence>
<keyword evidence="5 7" id="KW-0472">Membrane</keyword>
<dbReference type="PANTHER" id="PTHR12246">
    <property type="entry name" value="PALMITOYLTRANSFERASE ZDHHC16"/>
    <property type="match status" value="1"/>
</dbReference>
<dbReference type="GeneID" id="117576010"/>
<comment type="domain">
    <text evidence="7">The DHHC domain is required for palmitoyltransferase activity.</text>
</comment>
<feature type="domain" description="Palmitoyltransferase DHHC" evidence="9">
    <location>
        <begin position="120"/>
        <end position="255"/>
    </location>
</feature>
<dbReference type="Pfam" id="PF01529">
    <property type="entry name" value="DHHC"/>
    <property type="match status" value="1"/>
</dbReference>